<dbReference type="Pfam" id="PF00149">
    <property type="entry name" value="Metallophos"/>
    <property type="match status" value="1"/>
</dbReference>
<sequence length="304" mass="35215">MIQSVSILPSSLPQNPQKLTILPLSDLHLPKDESQIILANRAYLERADFVVLLGDMVRCYGTDAEYGAVRDFTANLNRPYTAICGNHEWYFEEFDEISGIYGEVWAQASNENQRAQQEKFRAFYGADELWRSFSTSLGHFVFLSLDEVESQKQEALSEQQLHFLWNEVENAGKKPLFVFCHAPLMLRNRLDMVYYEESRSGCVELEGRVRDALERRAAPTFWMSGHVHLHPDHPLFAPYRCGGNVWQIHCPDSWGYGRWNLSQYVPARYEGLFSRHLEIDAAGVSFVTHNHRSQSDREIYRVDF</sequence>
<dbReference type="PANTHER" id="PTHR43143">
    <property type="entry name" value="METALLOPHOSPHOESTERASE, CALCINEURIN SUPERFAMILY"/>
    <property type="match status" value="1"/>
</dbReference>
<reference evidence="2 3" key="1">
    <citation type="journal article" date="2018" name="Syst. Appl. Microbiol.">
        <title>Abditibacterium utsteinense sp. nov., the first cultivated member of candidate phylum FBP, isolated from ice-free Antarctic soil samples.</title>
        <authorList>
            <person name="Tahon G."/>
            <person name="Tytgat B."/>
            <person name="Lebbe L."/>
            <person name="Carlier A."/>
            <person name="Willems A."/>
        </authorList>
    </citation>
    <scope>NUCLEOTIDE SEQUENCE [LARGE SCALE GENOMIC DNA]</scope>
    <source>
        <strain evidence="2 3">LMG 29911</strain>
    </source>
</reference>
<protein>
    <submittedName>
        <fullName evidence="2">Calcineurin-like phosphoesterase</fullName>
    </submittedName>
</protein>
<accession>A0A2S8STU9</accession>
<organism evidence="2 3">
    <name type="scientific">Abditibacterium utsteinense</name>
    <dbReference type="NCBI Taxonomy" id="1960156"/>
    <lineage>
        <taxon>Bacteria</taxon>
        <taxon>Pseudomonadati</taxon>
        <taxon>Abditibacteriota</taxon>
        <taxon>Abditibacteriia</taxon>
        <taxon>Abditibacteriales</taxon>
        <taxon>Abditibacteriaceae</taxon>
        <taxon>Abditibacterium</taxon>
    </lineage>
</organism>
<dbReference type="SUPFAM" id="SSF56300">
    <property type="entry name" value="Metallo-dependent phosphatases"/>
    <property type="match status" value="1"/>
</dbReference>
<comment type="caution">
    <text evidence="2">The sequence shown here is derived from an EMBL/GenBank/DDBJ whole genome shotgun (WGS) entry which is preliminary data.</text>
</comment>
<gene>
    <name evidence="2" type="ORF">B1R32_10677</name>
</gene>
<dbReference type="InterPro" id="IPR051918">
    <property type="entry name" value="STPP_CPPED1"/>
</dbReference>
<feature type="domain" description="Calcineurin-like phosphoesterase" evidence="1">
    <location>
        <begin position="20"/>
        <end position="228"/>
    </location>
</feature>
<evidence type="ECO:0000259" key="1">
    <source>
        <dbReference type="Pfam" id="PF00149"/>
    </source>
</evidence>
<dbReference type="PANTHER" id="PTHR43143:SF4">
    <property type="entry name" value="CALCINEURIN-LIKE PHOSPHOESTERASE DOMAIN-CONTAINING PROTEIN"/>
    <property type="match status" value="1"/>
</dbReference>
<dbReference type="EMBL" id="NIGF01000006">
    <property type="protein sequence ID" value="PQV64232.1"/>
    <property type="molecule type" value="Genomic_DNA"/>
</dbReference>
<dbReference type="RefSeq" id="WP_105483371.1">
    <property type="nucleotide sequence ID" value="NZ_NIGF01000006.1"/>
</dbReference>
<dbReference type="AlphaFoldDB" id="A0A2S8STU9"/>
<dbReference type="GO" id="GO:0016787">
    <property type="term" value="F:hydrolase activity"/>
    <property type="evidence" value="ECO:0007669"/>
    <property type="project" value="InterPro"/>
</dbReference>
<dbReference type="Proteomes" id="UP000237684">
    <property type="component" value="Unassembled WGS sequence"/>
</dbReference>
<keyword evidence="3" id="KW-1185">Reference proteome</keyword>
<dbReference type="Gene3D" id="3.60.21.10">
    <property type="match status" value="1"/>
</dbReference>
<proteinExistence type="predicted"/>
<evidence type="ECO:0000313" key="2">
    <source>
        <dbReference type="EMBL" id="PQV64232.1"/>
    </source>
</evidence>
<dbReference type="InParanoid" id="A0A2S8STU9"/>
<dbReference type="InterPro" id="IPR029052">
    <property type="entry name" value="Metallo-depent_PP-like"/>
</dbReference>
<name>A0A2S8STU9_9BACT</name>
<dbReference type="InterPro" id="IPR004843">
    <property type="entry name" value="Calcineurin-like_PHP"/>
</dbReference>
<evidence type="ECO:0000313" key="3">
    <source>
        <dbReference type="Proteomes" id="UP000237684"/>
    </source>
</evidence>
<dbReference type="OrthoDB" id="356681at2"/>